<evidence type="ECO:0000313" key="3">
    <source>
        <dbReference type="Proteomes" id="UP000008281"/>
    </source>
</evidence>
<dbReference type="Proteomes" id="UP000008281">
    <property type="component" value="Unassembled WGS sequence"/>
</dbReference>
<reference evidence="2" key="1">
    <citation type="submission" date="2007-07" db="EMBL/GenBank/DDBJ databases">
        <title>PCAP assembly of the Caenorhabditis remanei genome.</title>
        <authorList>
            <consortium name="The Caenorhabditis remanei Sequencing Consortium"/>
            <person name="Wilson R.K."/>
        </authorList>
    </citation>
    <scope>NUCLEOTIDE SEQUENCE [LARGE SCALE GENOMIC DNA]</scope>
    <source>
        <strain evidence="2">PB4641</strain>
    </source>
</reference>
<organism evidence="3">
    <name type="scientific">Caenorhabditis remanei</name>
    <name type="common">Caenorhabditis vulgaris</name>
    <dbReference type="NCBI Taxonomy" id="31234"/>
    <lineage>
        <taxon>Eukaryota</taxon>
        <taxon>Metazoa</taxon>
        <taxon>Ecdysozoa</taxon>
        <taxon>Nematoda</taxon>
        <taxon>Chromadorea</taxon>
        <taxon>Rhabditida</taxon>
        <taxon>Rhabditina</taxon>
        <taxon>Rhabditomorpha</taxon>
        <taxon>Rhabditoidea</taxon>
        <taxon>Rhabditidae</taxon>
        <taxon>Peloderinae</taxon>
        <taxon>Caenorhabditis</taxon>
    </lineage>
</organism>
<feature type="compositionally biased region" description="Basic and acidic residues" evidence="1">
    <location>
        <begin position="84"/>
        <end position="97"/>
    </location>
</feature>
<protein>
    <submittedName>
        <fullName evidence="2">Uncharacterized protein</fullName>
    </submittedName>
</protein>
<dbReference type="EMBL" id="DS268570">
    <property type="protein sequence ID" value="EFO90892.1"/>
    <property type="molecule type" value="Genomic_DNA"/>
</dbReference>
<evidence type="ECO:0000256" key="1">
    <source>
        <dbReference type="SAM" id="MobiDB-lite"/>
    </source>
</evidence>
<feature type="compositionally biased region" description="Basic and acidic residues" evidence="1">
    <location>
        <begin position="10"/>
        <end position="23"/>
    </location>
</feature>
<feature type="region of interest" description="Disordered" evidence="1">
    <location>
        <begin position="1"/>
        <end position="99"/>
    </location>
</feature>
<gene>
    <name evidence="2" type="ORF">CRE_19449</name>
</gene>
<sequence length="219" mass="23752">MSAARLSQEVSEKNPRTEQKDEPDVNFETSAVPTGVDMSAARPSLEVSEKNPRTEQKDEPDVNFETSAVPTGVDMSAARPSQEVSEKNPRTEQKDEPDVNFETSAVPIGAGQLAVMNNSVSQVGCRASVALDSVVMPSGNSSAFKRIQSTAVGRSPSEPTQKQARLADSSVDMIFSNLGPPEERKSFCRICKMDYTEPFGVHIASTFHLDAVRGNDQHH</sequence>
<dbReference type="AlphaFoldDB" id="E3NA16"/>
<evidence type="ECO:0000313" key="2">
    <source>
        <dbReference type="EMBL" id="EFO90892.1"/>
    </source>
</evidence>
<accession>E3NA16</accession>
<feature type="compositionally biased region" description="Basic and acidic residues" evidence="1">
    <location>
        <begin position="47"/>
        <end position="60"/>
    </location>
</feature>
<dbReference type="HOGENOM" id="CLU_1262579_0_0_1"/>
<name>E3NA16_CAERE</name>
<proteinExistence type="predicted"/>
<keyword evidence="3" id="KW-1185">Reference proteome</keyword>
<dbReference type="InParanoid" id="E3NA16"/>